<dbReference type="EMBL" id="CP139487">
    <property type="protein sequence ID" value="WPU65006.1"/>
    <property type="molecule type" value="Genomic_DNA"/>
</dbReference>
<dbReference type="KEGG" id="psti:SOO65_20120"/>
<dbReference type="AlphaFoldDB" id="A0AAX4HP39"/>
<evidence type="ECO:0000313" key="3">
    <source>
        <dbReference type="Proteomes" id="UP001324634"/>
    </source>
</evidence>
<gene>
    <name evidence="2" type="ORF">SOO65_20120</name>
</gene>
<keyword evidence="3" id="KW-1185">Reference proteome</keyword>
<dbReference type="Proteomes" id="UP001324634">
    <property type="component" value="Chromosome"/>
</dbReference>
<reference evidence="2 3" key="1">
    <citation type="submission" date="2023-11" db="EMBL/GenBank/DDBJ databases">
        <title>Peredibacter starrii A3.12.</title>
        <authorList>
            <person name="Mitchell R.J."/>
        </authorList>
    </citation>
    <scope>NUCLEOTIDE SEQUENCE [LARGE SCALE GENOMIC DNA]</scope>
    <source>
        <strain evidence="2 3">A3.12</strain>
    </source>
</reference>
<evidence type="ECO:0000313" key="2">
    <source>
        <dbReference type="EMBL" id="WPU65006.1"/>
    </source>
</evidence>
<sequence>MKTLLILFMLLFSALAFAQNEDSCCLCAADLSDISTSKECARWLKENRKECSYQKQLPHYMSYAYSLDENVRCESMKVFAAYHGLSRTYYHTFFLIQDLIENYDPKEVSFDGSTCLIFNNVEKVQNSAKRLSKLFPQIYFDLSGNQNLGAVFYVPLIIRPKETLSMSSKMTVKAKNGHVETSFGACSKPKGKCFFADTDVGATNDSNTKFCMQENELTTQICCPKKTFVNGVNGFWSKPGQGCGK</sequence>
<keyword evidence="1" id="KW-0732">Signal</keyword>
<feature type="signal peptide" evidence="1">
    <location>
        <begin position="1"/>
        <end position="18"/>
    </location>
</feature>
<accession>A0AAX4HP39</accession>
<name>A0AAX4HP39_9BACT</name>
<organism evidence="2 3">
    <name type="scientific">Peredibacter starrii</name>
    <dbReference type="NCBI Taxonomy" id="28202"/>
    <lineage>
        <taxon>Bacteria</taxon>
        <taxon>Pseudomonadati</taxon>
        <taxon>Bdellovibrionota</taxon>
        <taxon>Bacteriovoracia</taxon>
        <taxon>Bacteriovoracales</taxon>
        <taxon>Bacteriovoracaceae</taxon>
        <taxon>Peredibacter</taxon>
    </lineage>
</organism>
<feature type="chain" id="PRO_5043500629" evidence="1">
    <location>
        <begin position="19"/>
        <end position="245"/>
    </location>
</feature>
<dbReference type="RefSeq" id="WP_321394889.1">
    <property type="nucleotide sequence ID" value="NZ_CP139487.1"/>
</dbReference>
<protein>
    <submittedName>
        <fullName evidence="2">Uncharacterized protein</fullName>
    </submittedName>
</protein>
<proteinExistence type="predicted"/>
<evidence type="ECO:0000256" key="1">
    <source>
        <dbReference type="SAM" id="SignalP"/>
    </source>
</evidence>